<dbReference type="PROSITE" id="PS50110">
    <property type="entry name" value="RESPONSE_REGULATORY"/>
    <property type="match status" value="1"/>
</dbReference>
<evidence type="ECO:0000313" key="5">
    <source>
        <dbReference type="RefSeq" id="WP_084544766.1"/>
    </source>
</evidence>
<evidence type="ECO:0000256" key="1">
    <source>
        <dbReference type="ARBA" id="ARBA00022553"/>
    </source>
</evidence>
<evidence type="ECO:0000256" key="2">
    <source>
        <dbReference type="PROSITE-ProRule" id="PRU00169"/>
    </source>
</evidence>
<dbReference type="SMART" id="SM00448">
    <property type="entry name" value="REC"/>
    <property type="match status" value="1"/>
</dbReference>
<reference evidence="5" key="2">
    <citation type="submission" date="2025-08" db="UniProtKB">
        <authorList>
            <consortium name="RefSeq"/>
        </authorList>
    </citation>
    <scope>IDENTIFICATION</scope>
</reference>
<dbReference type="RefSeq" id="WP_084544766.1">
    <property type="nucleotide sequence ID" value="NZ_AXWS01000007.1"/>
</dbReference>
<dbReference type="PANTHER" id="PTHR44591:SF21">
    <property type="entry name" value="TWO-COMPONENT RESPONSE REGULATOR"/>
    <property type="match status" value="1"/>
</dbReference>
<feature type="domain" description="Response regulatory" evidence="3">
    <location>
        <begin position="144"/>
        <end position="258"/>
    </location>
</feature>
<dbReference type="OrthoDB" id="8889410at2"/>
<keyword evidence="4" id="KW-1185">Reference proteome</keyword>
<dbReference type="PANTHER" id="PTHR44591">
    <property type="entry name" value="STRESS RESPONSE REGULATOR PROTEIN 1"/>
    <property type="match status" value="1"/>
</dbReference>
<dbReference type="InterPro" id="IPR001789">
    <property type="entry name" value="Sig_transdc_resp-reg_receiver"/>
</dbReference>
<dbReference type="InterPro" id="IPR050595">
    <property type="entry name" value="Bact_response_regulator"/>
</dbReference>
<dbReference type="Proteomes" id="UP000675920">
    <property type="component" value="Unplaced"/>
</dbReference>
<name>A0A8B6X9R5_9BURK</name>
<dbReference type="Gene3D" id="3.40.50.2300">
    <property type="match status" value="1"/>
</dbReference>
<proteinExistence type="predicted"/>
<reference evidence="5" key="1">
    <citation type="journal article" date="2010" name="Curr. Opin. Microbiol.">
        <title>Diversity of structure and function of response regulator output domains.</title>
        <authorList>
            <person name="Galperin M.Y."/>
        </authorList>
    </citation>
    <scope>NUCLEOTIDE SEQUENCE</scope>
</reference>
<protein>
    <submittedName>
        <fullName evidence="5">Response regulator</fullName>
    </submittedName>
</protein>
<dbReference type="CDD" id="cd00156">
    <property type="entry name" value="REC"/>
    <property type="match status" value="1"/>
</dbReference>
<dbReference type="GO" id="GO:0000160">
    <property type="term" value="P:phosphorelay signal transduction system"/>
    <property type="evidence" value="ECO:0007669"/>
    <property type="project" value="InterPro"/>
</dbReference>
<evidence type="ECO:0000259" key="3">
    <source>
        <dbReference type="PROSITE" id="PS50110"/>
    </source>
</evidence>
<dbReference type="InterPro" id="IPR011006">
    <property type="entry name" value="CheY-like_superfamily"/>
</dbReference>
<evidence type="ECO:0000313" key="4">
    <source>
        <dbReference type="Proteomes" id="UP000675920"/>
    </source>
</evidence>
<organism evidence="4 5">
    <name type="scientific">Derxia gummosa DSM 723</name>
    <dbReference type="NCBI Taxonomy" id="1121388"/>
    <lineage>
        <taxon>Bacteria</taxon>
        <taxon>Pseudomonadati</taxon>
        <taxon>Pseudomonadota</taxon>
        <taxon>Betaproteobacteria</taxon>
        <taxon>Burkholderiales</taxon>
        <taxon>Alcaligenaceae</taxon>
        <taxon>Derxia</taxon>
    </lineage>
</organism>
<keyword evidence="1" id="KW-0597">Phosphoprotein</keyword>
<dbReference type="SUPFAM" id="SSF52172">
    <property type="entry name" value="CheY-like"/>
    <property type="match status" value="1"/>
</dbReference>
<dbReference type="Pfam" id="PF00072">
    <property type="entry name" value="Response_reg"/>
    <property type="match status" value="1"/>
</dbReference>
<sequence length="267" mass="28574">MPPPQQAPARVLPGQALRVRILGFSPTERIALATIFEYSDQRVQRYLLAARGEACELLLVDTDDARAMSAYMSDRNMARLGTVLVGDGRVPGDLPRVGRPLVWSTLFAALDGVARQSMSLPAMLASLPASLRAALPPLDGRVARVLVADADSANAEFIRAALKPFRVDTGIAADAGQALDMLGLTHYRLLFSADDLPGGGLRLLRRARKLSAGDTSVALMSRDDNFGTRARALLAGCDTLLIKPIDPTELVTALGRALSRNRLAHAN</sequence>
<comment type="caution">
    <text evidence="2">Lacks conserved residue(s) required for the propagation of feature annotation.</text>
</comment>
<dbReference type="AlphaFoldDB" id="A0A8B6X9R5"/>
<accession>A0A8B6X9R5</accession>